<dbReference type="GeneID" id="19273413"/>
<dbReference type="EMBL" id="KI912113">
    <property type="protein sequence ID" value="ETS80871.1"/>
    <property type="molecule type" value="Genomic_DNA"/>
</dbReference>
<gene>
    <name evidence="2" type="ORF">PFICI_08400</name>
</gene>
<dbReference type="AlphaFoldDB" id="W3X6R1"/>
<name>W3X6R1_PESFW</name>
<evidence type="ECO:0000256" key="1">
    <source>
        <dbReference type="SAM" id="MobiDB-lite"/>
    </source>
</evidence>
<evidence type="ECO:0000313" key="3">
    <source>
        <dbReference type="Proteomes" id="UP000030651"/>
    </source>
</evidence>
<feature type="compositionally biased region" description="Polar residues" evidence="1">
    <location>
        <begin position="44"/>
        <end position="57"/>
    </location>
</feature>
<accession>W3X6R1</accession>
<feature type="compositionally biased region" description="Polar residues" evidence="1">
    <location>
        <begin position="1"/>
        <end position="13"/>
    </location>
</feature>
<feature type="compositionally biased region" description="Basic and acidic residues" evidence="1">
    <location>
        <begin position="58"/>
        <end position="72"/>
    </location>
</feature>
<organism evidence="2 3">
    <name type="scientific">Pestalotiopsis fici (strain W106-1 / CGMCC3.15140)</name>
    <dbReference type="NCBI Taxonomy" id="1229662"/>
    <lineage>
        <taxon>Eukaryota</taxon>
        <taxon>Fungi</taxon>
        <taxon>Dikarya</taxon>
        <taxon>Ascomycota</taxon>
        <taxon>Pezizomycotina</taxon>
        <taxon>Sordariomycetes</taxon>
        <taxon>Xylariomycetidae</taxon>
        <taxon>Amphisphaeriales</taxon>
        <taxon>Sporocadaceae</taxon>
        <taxon>Pestalotiopsis</taxon>
    </lineage>
</organism>
<dbReference type="KEGG" id="pfy:PFICI_08400"/>
<feature type="region of interest" description="Disordered" evidence="1">
    <location>
        <begin position="1"/>
        <end position="110"/>
    </location>
</feature>
<dbReference type="RefSeq" id="XP_007835172.1">
    <property type="nucleotide sequence ID" value="XM_007836981.1"/>
</dbReference>
<protein>
    <submittedName>
        <fullName evidence="2">Uncharacterized protein</fullName>
    </submittedName>
</protein>
<sequence length="164" mass="17887">MSLQPNGRASGESSGPRRRVQRHRRRNRRDRQEPYTQRRDTRHTNGQQAAITNGSTTDVHETVPEPDAHEEASVASINLDEQATAEDRNGHQNRNNGAGNPQHMATTASLSSSAITTAQVMYDQQVQAADSFQSAALYAWSTAPISQDAWTPLGGARIDGPGKN</sequence>
<keyword evidence="3" id="KW-1185">Reference proteome</keyword>
<reference evidence="3" key="1">
    <citation type="journal article" date="2015" name="BMC Genomics">
        <title>Genomic and transcriptomic analysis of the endophytic fungus Pestalotiopsis fici reveals its lifestyle and high potential for synthesis of natural products.</title>
        <authorList>
            <person name="Wang X."/>
            <person name="Zhang X."/>
            <person name="Liu L."/>
            <person name="Xiang M."/>
            <person name="Wang W."/>
            <person name="Sun X."/>
            <person name="Che Y."/>
            <person name="Guo L."/>
            <person name="Liu G."/>
            <person name="Guo L."/>
            <person name="Wang C."/>
            <person name="Yin W.B."/>
            <person name="Stadler M."/>
            <person name="Zhang X."/>
            <person name="Liu X."/>
        </authorList>
    </citation>
    <scope>NUCLEOTIDE SEQUENCE [LARGE SCALE GENOMIC DNA]</scope>
    <source>
        <strain evidence="3">W106-1 / CGMCC3.15140</strain>
    </source>
</reference>
<dbReference type="Proteomes" id="UP000030651">
    <property type="component" value="Unassembled WGS sequence"/>
</dbReference>
<dbReference type="HOGENOM" id="CLU_1619602_0_0_1"/>
<feature type="compositionally biased region" description="Basic and acidic residues" evidence="1">
    <location>
        <begin position="30"/>
        <end position="43"/>
    </location>
</feature>
<evidence type="ECO:0000313" key="2">
    <source>
        <dbReference type="EMBL" id="ETS80871.1"/>
    </source>
</evidence>
<proteinExistence type="predicted"/>
<dbReference type="InParanoid" id="W3X6R1"/>
<feature type="compositionally biased region" description="Basic residues" evidence="1">
    <location>
        <begin position="16"/>
        <end position="29"/>
    </location>
</feature>